<keyword evidence="2" id="KW-1185">Reference proteome</keyword>
<proteinExistence type="predicted"/>
<sequence length="173" mass="19471">MFWPGMGDPTKRKKMLRFLAISVVVGVVVVLISTMAISQVKAQDPLYHKCINGLDIQYHVSATLDVQVDGKKWIRPIDTSTDIPKDCERSMVFLDDGTIRGEWTKPYSFEVGQFLWMSGFPLRDMDETKSKIYVNEVESPDFIHTIVQGGVHYKAEFATKNAGAPTFTPPPKS</sequence>
<evidence type="ECO:0000313" key="2">
    <source>
        <dbReference type="Proteomes" id="UP000196239"/>
    </source>
</evidence>
<dbReference type="AlphaFoldDB" id="A0A128A5B6"/>
<reference evidence="2" key="1">
    <citation type="submission" date="2015-10" db="EMBL/GenBank/DDBJ databases">
        <authorList>
            <person name="Lehtovirta-Morley L.E."/>
            <person name="Vieille C."/>
        </authorList>
    </citation>
    <scope>NUCLEOTIDE SEQUENCE [LARGE SCALE GENOMIC DNA]</scope>
</reference>
<dbReference type="KEGG" id="ndv:NDEV_1791"/>
<dbReference type="Proteomes" id="UP000196239">
    <property type="component" value="Chromosome 1"/>
</dbReference>
<protein>
    <submittedName>
        <fullName evidence="1">Uncharacterized protein</fullName>
    </submittedName>
</protein>
<dbReference type="EMBL" id="LN890280">
    <property type="protein sequence ID" value="CUR52553.1"/>
    <property type="molecule type" value="Genomic_DNA"/>
</dbReference>
<organism evidence="1 2">
    <name type="scientific">Nitrosotalea devaniterrae</name>
    <dbReference type="NCBI Taxonomy" id="1078905"/>
    <lineage>
        <taxon>Archaea</taxon>
        <taxon>Nitrososphaerota</taxon>
        <taxon>Nitrososphaeria</taxon>
        <taxon>Nitrosotaleales</taxon>
        <taxon>Nitrosotaleaceae</taxon>
        <taxon>Nitrosotalea</taxon>
    </lineage>
</organism>
<evidence type="ECO:0000313" key="1">
    <source>
        <dbReference type="EMBL" id="CUR52553.1"/>
    </source>
</evidence>
<gene>
    <name evidence="1" type="ORF">NDEV_1791</name>
</gene>
<accession>A0A128A5B6</accession>
<name>A0A128A5B6_9ARCH</name>